<dbReference type="Gene3D" id="1.10.630.10">
    <property type="entry name" value="Cytochrome P450"/>
    <property type="match status" value="1"/>
</dbReference>
<evidence type="ECO:0000256" key="3">
    <source>
        <dbReference type="ARBA" id="ARBA00010617"/>
    </source>
</evidence>
<comment type="cofactor">
    <cofactor evidence="1 8">
        <name>heme</name>
        <dbReference type="ChEBI" id="CHEBI:30413"/>
    </cofactor>
</comment>
<dbReference type="InterPro" id="IPR001128">
    <property type="entry name" value="Cyt_P450"/>
</dbReference>
<dbReference type="EMBL" id="RSCE01000002">
    <property type="protein sequence ID" value="RSH85885.1"/>
    <property type="molecule type" value="Genomic_DNA"/>
</dbReference>
<dbReference type="InterPro" id="IPR036396">
    <property type="entry name" value="Cyt_P450_sf"/>
</dbReference>
<dbReference type="GO" id="GO:0004497">
    <property type="term" value="F:monooxygenase activity"/>
    <property type="evidence" value="ECO:0007669"/>
    <property type="project" value="UniProtKB-KW"/>
</dbReference>
<dbReference type="Proteomes" id="UP000279236">
    <property type="component" value="Unassembled WGS sequence"/>
</dbReference>
<feature type="binding site" description="axial binding residue" evidence="8">
    <location>
        <position position="506"/>
    </location>
    <ligand>
        <name>heme</name>
        <dbReference type="ChEBI" id="CHEBI:30413"/>
    </ligand>
    <ligandPart>
        <name>Fe</name>
        <dbReference type="ChEBI" id="CHEBI:18248"/>
    </ligandPart>
</feature>
<evidence type="ECO:0000256" key="8">
    <source>
        <dbReference type="PIRSR" id="PIRSR602401-1"/>
    </source>
</evidence>
<dbReference type="GO" id="GO:0005506">
    <property type="term" value="F:iron ion binding"/>
    <property type="evidence" value="ECO:0007669"/>
    <property type="project" value="InterPro"/>
</dbReference>
<evidence type="ECO:0000313" key="10">
    <source>
        <dbReference type="EMBL" id="RSH85885.1"/>
    </source>
</evidence>
<evidence type="ECO:0000256" key="7">
    <source>
        <dbReference type="ARBA" id="ARBA00023033"/>
    </source>
</evidence>
<keyword evidence="7" id="KW-0503">Monooxygenase</keyword>
<evidence type="ECO:0000256" key="5">
    <source>
        <dbReference type="ARBA" id="ARBA00023002"/>
    </source>
</evidence>
<dbReference type="InterPro" id="IPR050121">
    <property type="entry name" value="Cytochrome_P450_monoxygenase"/>
</dbReference>
<keyword evidence="9" id="KW-1133">Transmembrane helix</keyword>
<dbReference type="PRINTS" id="PR00463">
    <property type="entry name" value="EP450I"/>
</dbReference>
<dbReference type="InterPro" id="IPR002401">
    <property type="entry name" value="Cyt_P450_E_grp-I"/>
</dbReference>
<evidence type="ECO:0000313" key="11">
    <source>
        <dbReference type="Proteomes" id="UP000279236"/>
    </source>
</evidence>
<keyword evidence="9" id="KW-0472">Membrane</keyword>
<organism evidence="10 11">
    <name type="scientific">Apiotrichum porosum</name>
    <dbReference type="NCBI Taxonomy" id="105984"/>
    <lineage>
        <taxon>Eukaryota</taxon>
        <taxon>Fungi</taxon>
        <taxon>Dikarya</taxon>
        <taxon>Basidiomycota</taxon>
        <taxon>Agaricomycotina</taxon>
        <taxon>Tremellomycetes</taxon>
        <taxon>Trichosporonales</taxon>
        <taxon>Trichosporonaceae</taxon>
        <taxon>Apiotrichum</taxon>
    </lineage>
</organism>
<proteinExistence type="inferred from homology"/>
<dbReference type="GeneID" id="39588613"/>
<evidence type="ECO:0000256" key="1">
    <source>
        <dbReference type="ARBA" id="ARBA00001971"/>
    </source>
</evidence>
<keyword evidence="11" id="KW-1185">Reference proteome</keyword>
<dbReference type="STRING" id="105984.A0A427Y493"/>
<evidence type="ECO:0000256" key="4">
    <source>
        <dbReference type="ARBA" id="ARBA00022617"/>
    </source>
</evidence>
<evidence type="ECO:0000256" key="9">
    <source>
        <dbReference type="SAM" id="Phobius"/>
    </source>
</evidence>
<gene>
    <name evidence="10" type="ORF">EHS24_004070</name>
</gene>
<protein>
    <recommendedName>
        <fullName evidence="12">Cytochrome P450-dit2</fullName>
    </recommendedName>
</protein>
<evidence type="ECO:0008006" key="12">
    <source>
        <dbReference type="Google" id="ProtNLM"/>
    </source>
</evidence>
<dbReference type="SUPFAM" id="SSF48264">
    <property type="entry name" value="Cytochrome P450"/>
    <property type="match status" value="1"/>
</dbReference>
<dbReference type="PRINTS" id="PR00385">
    <property type="entry name" value="P450"/>
</dbReference>
<dbReference type="GO" id="GO:0016705">
    <property type="term" value="F:oxidoreductase activity, acting on paired donors, with incorporation or reduction of molecular oxygen"/>
    <property type="evidence" value="ECO:0007669"/>
    <property type="project" value="InterPro"/>
</dbReference>
<comment type="caution">
    <text evidence="10">The sequence shown here is derived from an EMBL/GenBank/DDBJ whole genome shotgun (WGS) entry which is preliminary data.</text>
</comment>
<evidence type="ECO:0000256" key="6">
    <source>
        <dbReference type="ARBA" id="ARBA00023004"/>
    </source>
</evidence>
<name>A0A427Y493_9TREE</name>
<evidence type="ECO:0000256" key="2">
    <source>
        <dbReference type="ARBA" id="ARBA00005179"/>
    </source>
</evidence>
<keyword evidence="5" id="KW-0560">Oxidoreductase</keyword>
<dbReference type="RefSeq" id="XP_028478670.1">
    <property type="nucleotide sequence ID" value="XM_028619698.1"/>
</dbReference>
<feature type="transmembrane region" description="Helical" evidence="9">
    <location>
        <begin position="20"/>
        <end position="38"/>
    </location>
</feature>
<reference evidence="10 11" key="1">
    <citation type="submission" date="2018-11" db="EMBL/GenBank/DDBJ databases">
        <title>Genome sequence of Apiotrichum porosum DSM 27194.</title>
        <authorList>
            <person name="Aliyu H."/>
            <person name="Gorte O."/>
            <person name="Ochsenreither K."/>
        </authorList>
    </citation>
    <scope>NUCLEOTIDE SEQUENCE [LARGE SCALE GENOMIC DNA]</scope>
    <source>
        <strain evidence="10 11">DSM 27194</strain>
    </source>
</reference>
<comment type="pathway">
    <text evidence="2">Secondary metabolite biosynthesis.</text>
</comment>
<dbReference type="GO" id="GO:0020037">
    <property type="term" value="F:heme binding"/>
    <property type="evidence" value="ECO:0007669"/>
    <property type="project" value="InterPro"/>
</dbReference>
<accession>A0A427Y493</accession>
<keyword evidence="8" id="KW-0479">Metal-binding</keyword>
<keyword evidence="9" id="KW-0812">Transmembrane</keyword>
<dbReference type="PANTHER" id="PTHR24305">
    <property type="entry name" value="CYTOCHROME P450"/>
    <property type="match status" value="1"/>
</dbReference>
<dbReference type="CDD" id="cd11069">
    <property type="entry name" value="CYP_FUM15-like"/>
    <property type="match status" value="1"/>
</dbReference>
<keyword evidence="4 8" id="KW-0349">Heme</keyword>
<keyword evidence="6 8" id="KW-0408">Iron</keyword>
<dbReference type="OrthoDB" id="1470350at2759"/>
<sequence>MPVYSLPVIGSLYEAHPTIAAILVSIPVLVALVILYLYPYSEYTLSFRNLPGPKPASFFWGNIKQLMAARPGLLHAEWVAQYGSTMRYRLLLGNNRLFSSDPVFLGYVLQHADDFPKPERTSKALARMLGNGLLSAEDVVHRRQRKIINPAFSPQAIRDVTPIFWDKAYELKGKLMGFVERDENLISEMPSPTPPAAGDEDKGGRKIDVMKYLGQMALDIIGLAGFGYDFQALSHTHNELADNFSAMFSASTRITPLAILQNFLPFFSFIPSKNKSIIKKSHAATMRVAQDLVERKKRAIAAEYTGALEKGSDIGKDLLSILIKANMAPDLRPDQKMTDAEVMAQITTFILAGNETSSTALTWILYRLGLNPDVQKRLREEVQSVSSDTPSTEELNALTYLDKVVHESLRLDGPVPGTMRKAKVDAVIPLGTPVVGRDGTLVDSVPVKKGMEIFIPITNVNKSKDIWGDDAEAFNPDRFDRNGLPARHVPGTWGNLLSFLGGARNCIGYRFALVEIKITLFVLIRAFSFEELASKPDVEPKSSIVMRPRIVGEEAAGLQMPLLVRALDE</sequence>
<dbReference type="PANTHER" id="PTHR24305:SF166">
    <property type="entry name" value="CYTOCHROME P450 12A4, MITOCHONDRIAL-RELATED"/>
    <property type="match status" value="1"/>
</dbReference>
<dbReference type="Pfam" id="PF00067">
    <property type="entry name" value="p450"/>
    <property type="match status" value="1"/>
</dbReference>
<comment type="similarity">
    <text evidence="3">Belongs to the cytochrome P450 family.</text>
</comment>
<dbReference type="AlphaFoldDB" id="A0A427Y493"/>